<protein>
    <submittedName>
        <fullName evidence="1">Uncharacterized protein</fullName>
    </submittedName>
</protein>
<dbReference type="EMBL" id="JARBJD010000110">
    <property type="protein sequence ID" value="KAK2951967.1"/>
    <property type="molecule type" value="Genomic_DNA"/>
</dbReference>
<dbReference type="SUPFAM" id="SSF56112">
    <property type="entry name" value="Protein kinase-like (PK-like)"/>
    <property type="match status" value="1"/>
</dbReference>
<evidence type="ECO:0000313" key="2">
    <source>
        <dbReference type="Proteomes" id="UP001281761"/>
    </source>
</evidence>
<organism evidence="1 2">
    <name type="scientific">Blattamonas nauphoetae</name>
    <dbReference type="NCBI Taxonomy" id="2049346"/>
    <lineage>
        <taxon>Eukaryota</taxon>
        <taxon>Metamonada</taxon>
        <taxon>Preaxostyla</taxon>
        <taxon>Oxymonadida</taxon>
        <taxon>Blattamonas</taxon>
    </lineage>
</organism>
<comment type="caution">
    <text evidence="1">The sequence shown here is derived from an EMBL/GenBank/DDBJ whole genome shotgun (WGS) entry which is preliminary data.</text>
</comment>
<dbReference type="Gene3D" id="1.10.510.10">
    <property type="entry name" value="Transferase(Phosphotransferase) domain 1"/>
    <property type="match status" value="1"/>
</dbReference>
<reference evidence="1 2" key="1">
    <citation type="journal article" date="2022" name="bioRxiv">
        <title>Genomics of Preaxostyla Flagellates Illuminates Evolutionary Transitions and the Path Towards Mitochondrial Loss.</title>
        <authorList>
            <person name="Novak L.V.F."/>
            <person name="Treitli S.C."/>
            <person name="Pyrih J."/>
            <person name="Halakuc P."/>
            <person name="Pipaliya S.V."/>
            <person name="Vacek V."/>
            <person name="Brzon O."/>
            <person name="Soukal P."/>
            <person name="Eme L."/>
            <person name="Dacks J.B."/>
            <person name="Karnkowska A."/>
            <person name="Elias M."/>
            <person name="Hampl V."/>
        </authorList>
    </citation>
    <scope>NUCLEOTIDE SEQUENCE [LARGE SCALE GENOMIC DNA]</scope>
    <source>
        <strain evidence="1">NAU3</strain>
        <tissue evidence="1">Gut</tissue>
    </source>
</reference>
<gene>
    <name evidence="1" type="ORF">BLNAU_13067</name>
</gene>
<dbReference type="InterPro" id="IPR011009">
    <property type="entry name" value="Kinase-like_dom_sf"/>
</dbReference>
<evidence type="ECO:0000313" key="1">
    <source>
        <dbReference type="EMBL" id="KAK2951967.1"/>
    </source>
</evidence>
<accession>A0ABQ9XHQ0</accession>
<name>A0ABQ9XHQ0_9EUKA</name>
<sequence>MESETGKATCSSDVWALGIILHWPLFEEAPFKSQNSSNLSNKALTNNYSPLKGGAGWHSHQKYRYAIQNRKVIHQGSACLGGKKGQRVVLEADRQEGKRTLKLSQDEETQPVFFTETTQFSHQSGLPSSQMLIHLAFHDSLLLEGWI</sequence>
<dbReference type="Proteomes" id="UP001281761">
    <property type="component" value="Unassembled WGS sequence"/>
</dbReference>
<keyword evidence="2" id="KW-1185">Reference proteome</keyword>
<proteinExistence type="predicted"/>